<feature type="non-terminal residue" evidence="2">
    <location>
        <position position="283"/>
    </location>
</feature>
<evidence type="ECO:0000313" key="2">
    <source>
        <dbReference type="EMBL" id="CAA9306291.1"/>
    </source>
</evidence>
<feature type="region of interest" description="Disordered" evidence="1">
    <location>
        <begin position="121"/>
        <end position="160"/>
    </location>
</feature>
<feature type="compositionally biased region" description="Basic residues" evidence="1">
    <location>
        <begin position="193"/>
        <end position="208"/>
    </location>
</feature>
<dbReference type="GO" id="GO:0018800">
    <property type="term" value="F:5-oxopent-3-ene-1,2,5-tricarboxylate decarboxylase activity"/>
    <property type="evidence" value="ECO:0007669"/>
    <property type="project" value="UniProtKB-EC"/>
</dbReference>
<feature type="region of interest" description="Disordered" evidence="1">
    <location>
        <begin position="181"/>
        <end position="283"/>
    </location>
</feature>
<feature type="non-terminal residue" evidence="2">
    <location>
        <position position="1"/>
    </location>
</feature>
<name>A0A6J4KIZ0_9BACT</name>
<evidence type="ECO:0000256" key="1">
    <source>
        <dbReference type="SAM" id="MobiDB-lite"/>
    </source>
</evidence>
<feature type="compositionally biased region" description="Basic and acidic residues" evidence="1">
    <location>
        <begin position="150"/>
        <end position="160"/>
    </location>
</feature>
<dbReference type="AlphaFoldDB" id="A0A6J4KIZ0"/>
<feature type="compositionally biased region" description="Basic and acidic residues" evidence="1">
    <location>
        <begin position="209"/>
        <end position="220"/>
    </location>
</feature>
<feature type="compositionally biased region" description="Basic residues" evidence="1">
    <location>
        <begin position="45"/>
        <end position="64"/>
    </location>
</feature>
<proteinExistence type="predicted"/>
<protein>
    <submittedName>
        <fullName evidence="2">2-hydroxyhepta-2,4-diene-1,7-dioate isomerase / 5-carboxymethyl-2-oxo-hex-3- ene-1,7-dioate decarboxylase</fullName>
        <ecNumber evidence="2">4.1.1.68</ecNumber>
        <ecNumber evidence="2">5.3.3.-</ecNumber>
    </submittedName>
</protein>
<feature type="compositionally biased region" description="Basic and acidic residues" evidence="1">
    <location>
        <begin position="231"/>
        <end position="255"/>
    </location>
</feature>
<accession>A0A6J4KIZ0</accession>
<dbReference type="GO" id="GO:0016853">
    <property type="term" value="F:isomerase activity"/>
    <property type="evidence" value="ECO:0007669"/>
    <property type="project" value="UniProtKB-KW"/>
</dbReference>
<reference evidence="2" key="1">
    <citation type="submission" date="2020-02" db="EMBL/GenBank/DDBJ databases">
        <authorList>
            <person name="Meier V. D."/>
        </authorList>
    </citation>
    <scope>NUCLEOTIDE SEQUENCE</scope>
    <source>
        <strain evidence="2">AVDCRST_MAG40</strain>
    </source>
</reference>
<dbReference type="EC" id="4.1.1.68" evidence="2"/>
<dbReference type="EMBL" id="CADCTX010000199">
    <property type="protein sequence ID" value="CAA9306291.1"/>
    <property type="molecule type" value="Genomic_DNA"/>
</dbReference>
<dbReference type="EC" id="5.3.3.-" evidence="2"/>
<feature type="compositionally biased region" description="Low complexity" evidence="1">
    <location>
        <begin position="269"/>
        <end position="283"/>
    </location>
</feature>
<sequence length="283" mass="31006">EADPLWPTGRRAPRTTRRRSAQGLLGARSRLRPRVLPAGWDRAPRRPCVHVGRHAAGRAGRRALGRTDRPPGQGDLHRPQLRRSRGGDGCPAAGRARAVHEGRERGGRALRCRAHSARVDEDGLGGRARRGRRPGRPVPRGSGRRGGAHRRVDALPRRERARLPDRARGAMDEGEVVRHVRPDGAIPGDARRDRRRACARHVARRQRRASADGEHAHDGVRSVPPRLVHLAVHDARGRRPDLHRHTARRGARDEAAAVPRGGRRRGARDPGPGRAAPGRGAGV</sequence>
<keyword evidence="2" id="KW-0456">Lyase</keyword>
<organism evidence="2">
    <name type="scientific">uncultured Gemmatimonadaceae bacterium</name>
    <dbReference type="NCBI Taxonomy" id="246130"/>
    <lineage>
        <taxon>Bacteria</taxon>
        <taxon>Pseudomonadati</taxon>
        <taxon>Gemmatimonadota</taxon>
        <taxon>Gemmatimonadia</taxon>
        <taxon>Gemmatimonadales</taxon>
        <taxon>Gemmatimonadaceae</taxon>
        <taxon>environmental samples</taxon>
    </lineage>
</organism>
<feature type="compositionally biased region" description="Basic and acidic residues" evidence="1">
    <location>
        <begin position="98"/>
        <end position="107"/>
    </location>
</feature>
<feature type="compositionally biased region" description="Basic residues" evidence="1">
    <location>
        <begin position="11"/>
        <end position="20"/>
    </location>
</feature>
<keyword evidence="2" id="KW-0413">Isomerase</keyword>
<feature type="region of interest" description="Disordered" evidence="1">
    <location>
        <begin position="1"/>
        <end position="109"/>
    </location>
</feature>
<gene>
    <name evidence="2" type="ORF">AVDCRST_MAG40-695</name>
</gene>